<feature type="compositionally biased region" description="Basic and acidic residues" evidence="1">
    <location>
        <begin position="80"/>
        <end position="95"/>
    </location>
</feature>
<accession>A0A139GUH5</accession>
<feature type="region of interest" description="Disordered" evidence="1">
    <location>
        <begin position="51"/>
        <end position="95"/>
    </location>
</feature>
<dbReference type="STRING" id="113226.A0A139GUH5"/>
<evidence type="ECO:0000256" key="1">
    <source>
        <dbReference type="SAM" id="MobiDB-lite"/>
    </source>
</evidence>
<dbReference type="Proteomes" id="UP000073492">
    <property type="component" value="Unassembled WGS sequence"/>
</dbReference>
<evidence type="ECO:0000313" key="3">
    <source>
        <dbReference type="EMBL" id="KXS93827.1"/>
    </source>
</evidence>
<keyword evidence="4" id="KW-1185">Reference proteome</keyword>
<dbReference type="InterPro" id="IPR046540">
    <property type="entry name" value="DMFA2_C"/>
</dbReference>
<proteinExistence type="predicted"/>
<protein>
    <recommendedName>
        <fullName evidence="2">N,N-dimethylformamidase beta subunit-like C-terminal domain-containing protein</fullName>
    </recommendedName>
</protein>
<evidence type="ECO:0000259" key="2">
    <source>
        <dbReference type="Pfam" id="PF20254"/>
    </source>
</evidence>
<name>A0A139GUH5_9PEZI</name>
<dbReference type="OrthoDB" id="5287072at2759"/>
<evidence type="ECO:0000313" key="4">
    <source>
        <dbReference type="Proteomes" id="UP000073492"/>
    </source>
</evidence>
<organism evidence="3 4">
    <name type="scientific">Pseudocercospora musae</name>
    <dbReference type="NCBI Taxonomy" id="113226"/>
    <lineage>
        <taxon>Eukaryota</taxon>
        <taxon>Fungi</taxon>
        <taxon>Dikarya</taxon>
        <taxon>Ascomycota</taxon>
        <taxon>Pezizomycotina</taxon>
        <taxon>Dothideomycetes</taxon>
        <taxon>Dothideomycetidae</taxon>
        <taxon>Mycosphaerellales</taxon>
        <taxon>Mycosphaerellaceae</taxon>
        <taxon>Pseudocercospora</taxon>
    </lineage>
</organism>
<sequence>MDPNTNTIGGEMPIFIVCARFAQVPHGISPTLRRPWQERTRVELDTPFLQALVPAGNMVPEQDDNDDDDDDIPESESDEEYRGLDLPRLPYDDRDMPKVQRTATNHFNLCPRMLRTKAESTRPYLRAAAALRTKNEIEKLHHWYRNVDDWTPDEIDDLGDTFAGPPGGHDPVHVWDPEDYEMYLRDSLWRAALNPPTQEERQSRSFFHKVDLLISKIRGNVIFDRPYHFDRQMHLWVFAIARVFPPSNVRCTSLTHTPPECAFHEVCLLVYQCRDDEDGDLDYWDLAAALRDLNAGWLDTIRNLDHAKVGWAVSLRKAYNLLSRLRDLAEEEIRFTVDLALSNEHMPSLPAELKEWVFETTMLAETLMKLLQIEAEQDALIAIWSKLIAPFRAMSSTSGNEHEIIGYVDPWIASPGETVAVKVSSTDHEYRWSLIRLVNGLKLEHAPALYSEVVIAEQDTLVQNGTYKRAASGSYALVSSWPPPGAIAGVHFRFYLQPWLLDCGHDQILASTLDVCSRAGFALLLSSRGTLSTIVGDGRDLEQHELEVKLRRWRWLHVEVTIHDYHLSLQVTHLPRLSEPAPAVLRKTVHLSGKAVVTGRSPLTLGAGFFGSNLDASPTHLNCFNGKIDDFRIDVAADSPGNYQAWANYDFSQDIPSDRIIDTSGLQHHGILVNAPTRGVKGHDWDGSESDWTKAEYGYGAIHFHEDDLDDAAWDTDFIVEIPDDVVSGAYAVFLRGIQTGVEDAITFFITPSHRTKKPKVAIVMPTFTYLAYANERMHDQSLASRMDLAGGVQIFETEHYRRMVRRNDLGLSTYDVHKDGSGNVYSSSKRPILNMRPDYVNWAFHRPREFSADLLMVGFLESKLGKGGYDVVTEHDLHIQGVDAVKSYDILITGSHPEYPSLNELDAYVSFIAKGGYVMYLGGNGFYWCSETDPKRPHRMEVRKGDQGCRSVTLPAGERIHSLSGAQGGLWRSRGRAPQTLFGVGADACGSGPGVPYRFDKTIVRDPKFSWLLYGLDTRSEELVIGRQGFGGGASGDEIDRLDYDLGTPENAVLLATSTGHDESFCLFNEEVMFPLVNTLGPQTDRVRSDMVIYETNAGGAVFSVGSINWFKAMEGANQAAKLLKGQTGGVSGVVSELKMLWNISCIVVDRFPFKMDQEQHWALPGFHRDEFLAAAYYVCRYQKYQSSEERKEEPDTPDDFQRLLDGLALVFANYKKLDHGNNNGNDTKDVGSESHVTATALERKSRDLYVLHIAKNGGPQEASSIPDLTFAKELEDWLNRDQDDDGKELDQRRLEAFWDRRLRFHRSHILKCRADFVKYKEALLEVEGMRFLKEHETAYGELIWYGEVLSHNDRIPFSFSEERFSNDWTFLESLEADVTKLNGDTIPVGFGQDIETYRAMRHYQSDGRIGPREPPRSTATFYRLVKHVRFLTTLKIFRQSLRSFRRTLRDENASVRFEFLKVSSPITVDTVNLSAIIQNWTRAMIAFAPSTKQTNFVNANKAAQSLDKRQSCLRYFHCELQLLDKFVDNENVYDFFGCSKLSCFSCWWILLKTKYTTSAYTPSSTALKTLQDYILNKVLPQVMEPGLAFSQHLGMSETVPGRQDPCVLPPETEQSEAFYGHERMIKAVEILPLRGSVPTLVDMKIYIAWSISMIETLQRDLPCFINGHPYSIFDLQVASKDNGSHKWECTELASTVKGHLTCTTYALHLSELPSSEPYNQYCVGLNVAVSNAHPDYRWKGAVYLVQTVKEDRSDHNFAWSTNGSCDNALQALKKKLLSVSIDHQMRGQGPRPWWLQFDD</sequence>
<reference evidence="3 4" key="1">
    <citation type="submission" date="2015-07" db="EMBL/GenBank/DDBJ databases">
        <title>Comparative genomics of the Sigatoka disease complex on banana suggests a link between parallel evolutionary changes in Pseudocercospora fijiensis and Pseudocercospora eumusae and increased virulence on the banana host.</title>
        <authorList>
            <person name="Chang T.-C."/>
            <person name="Salvucci A."/>
            <person name="Crous P.W."/>
            <person name="Stergiopoulos I."/>
        </authorList>
    </citation>
    <scope>NUCLEOTIDE SEQUENCE [LARGE SCALE GENOMIC DNA]</scope>
    <source>
        <strain evidence="3 4">CBS 116634</strain>
    </source>
</reference>
<dbReference type="Pfam" id="PF20254">
    <property type="entry name" value="DMFA2_C"/>
    <property type="match status" value="1"/>
</dbReference>
<dbReference type="EMBL" id="LFZO01001080">
    <property type="protein sequence ID" value="KXS93827.1"/>
    <property type="molecule type" value="Genomic_DNA"/>
</dbReference>
<feature type="compositionally biased region" description="Acidic residues" evidence="1">
    <location>
        <begin position="61"/>
        <end position="79"/>
    </location>
</feature>
<comment type="caution">
    <text evidence="3">The sequence shown here is derived from an EMBL/GenBank/DDBJ whole genome shotgun (WGS) entry which is preliminary data.</text>
</comment>
<gene>
    <name evidence="3" type="ORF">AC579_10628</name>
</gene>
<dbReference type="Pfam" id="PF14441">
    <property type="entry name" value="OTT_1508_deam"/>
    <property type="match status" value="1"/>
</dbReference>
<feature type="domain" description="N,N-dimethylformamidase beta subunit-like C-terminal" evidence="2">
    <location>
        <begin position="677"/>
        <end position="1116"/>
    </location>
</feature>
<dbReference type="InterPro" id="IPR027796">
    <property type="entry name" value="OTT_1508_deam-like"/>
</dbReference>